<dbReference type="InterPro" id="IPR000537">
    <property type="entry name" value="UbiA_prenyltransferase"/>
</dbReference>
<evidence type="ECO:0000256" key="1">
    <source>
        <dbReference type="ARBA" id="ARBA00004141"/>
    </source>
</evidence>
<evidence type="ECO:0000313" key="6">
    <source>
        <dbReference type="EMBL" id="RDL06731.1"/>
    </source>
</evidence>
<reference evidence="6 7" key="1">
    <citation type="submission" date="2018-07" db="EMBL/GenBank/DDBJ databases">
        <title>Genomic Encyclopedia of Type Strains, Phase III (KMG-III): the genomes of soil and plant-associated and newly described type strains.</title>
        <authorList>
            <person name="Whitman W."/>
        </authorList>
    </citation>
    <scope>NUCLEOTIDE SEQUENCE [LARGE SCALE GENOMIC DNA]</scope>
    <source>
        <strain evidence="6 7">CECT 7031</strain>
    </source>
</reference>
<comment type="subcellular location">
    <subcellularLocation>
        <location evidence="1">Membrane</location>
        <topology evidence="1">Multi-pass membrane protein</topology>
    </subcellularLocation>
</comment>
<evidence type="ECO:0000256" key="5">
    <source>
        <dbReference type="ARBA" id="ARBA00023136"/>
    </source>
</evidence>
<name>A0A288QVK7_9LACO</name>
<dbReference type="GeneID" id="94546750"/>
<protein>
    <submittedName>
        <fullName evidence="6">1,4-dihydroxy-2-naphthoate octaprenyltransferase</fullName>
    </submittedName>
</protein>
<dbReference type="KEGG" id="wso:WSWS_01569"/>
<keyword evidence="5" id="KW-0472">Membrane</keyword>
<dbReference type="InterPro" id="IPR026046">
    <property type="entry name" value="UBIAD1"/>
</dbReference>
<organism evidence="6 7">
    <name type="scientific">Weissella soli</name>
    <dbReference type="NCBI Taxonomy" id="155866"/>
    <lineage>
        <taxon>Bacteria</taxon>
        <taxon>Bacillati</taxon>
        <taxon>Bacillota</taxon>
        <taxon>Bacilli</taxon>
        <taxon>Lactobacillales</taxon>
        <taxon>Lactobacillaceae</taxon>
        <taxon>Weissella</taxon>
    </lineage>
</organism>
<dbReference type="RefSeq" id="WP_070230721.1">
    <property type="nucleotide sequence ID" value="NZ_BJYO01000003.1"/>
</dbReference>
<dbReference type="PANTHER" id="PTHR13929:SF0">
    <property type="entry name" value="UBIA PRENYLTRANSFERASE DOMAIN-CONTAINING PROTEIN 1"/>
    <property type="match status" value="1"/>
</dbReference>
<sequence length="298" mass="32622">MTFKQWLKFIEIQSLVASALPLILGNLYAVKTYHLIHPTYAIVFALVAFALQMAVNVWNNLSDFQRATSDDWKNGVNNIIGEAGITPVQGWGTLFGLVAFVAIGGIWLVTVTGLPLLFMGIIGFVIAYWYAGTPVPLSRTPFGELASGLTMGYLIFLAATYVNIAPTFNFTLLWHAIFASAVAWFAIGNIMLANNLGDFEEDVAEGRHTLAFYLGKATTLKLFGWIYDAGYVMVIISVLLGILPWTALIAILSYPIVHRNVRKFQANPAKNPNFILAIKNAVVISIFLALGLGLGLIF</sequence>
<dbReference type="CDD" id="cd13962">
    <property type="entry name" value="PT_UbiA_UBIAD1"/>
    <property type="match status" value="1"/>
</dbReference>
<gene>
    <name evidence="6" type="ORF">DFP99_1120</name>
</gene>
<proteinExistence type="predicted"/>
<evidence type="ECO:0000256" key="3">
    <source>
        <dbReference type="ARBA" id="ARBA00022692"/>
    </source>
</evidence>
<dbReference type="GO" id="GO:0042371">
    <property type="term" value="P:vitamin K biosynthetic process"/>
    <property type="evidence" value="ECO:0007669"/>
    <property type="project" value="TreeGrafter"/>
</dbReference>
<comment type="caution">
    <text evidence="6">The sequence shown here is derived from an EMBL/GenBank/DDBJ whole genome shotgun (WGS) entry which is preliminary data.</text>
</comment>
<keyword evidence="2 6" id="KW-0808">Transferase</keyword>
<dbReference type="GO" id="GO:0009234">
    <property type="term" value="P:menaquinone biosynthetic process"/>
    <property type="evidence" value="ECO:0007669"/>
    <property type="project" value="TreeGrafter"/>
</dbReference>
<dbReference type="GO" id="GO:0016020">
    <property type="term" value="C:membrane"/>
    <property type="evidence" value="ECO:0007669"/>
    <property type="project" value="UniProtKB-SubCell"/>
</dbReference>
<dbReference type="PANTHER" id="PTHR13929">
    <property type="entry name" value="1,4-DIHYDROXY-2-NAPHTHOATE OCTAPRENYLTRANSFERASE"/>
    <property type="match status" value="1"/>
</dbReference>
<dbReference type="Pfam" id="PF01040">
    <property type="entry name" value="UbiA"/>
    <property type="match status" value="1"/>
</dbReference>
<dbReference type="EMBL" id="QRAS01000002">
    <property type="protein sequence ID" value="RDL06731.1"/>
    <property type="molecule type" value="Genomic_DNA"/>
</dbReference>
<dbReference type="PIRSF" id="PIRSF005355">
    <property type="entry name" value="UBIAD1"/>
    <property type="match status" value="1"/>
</dbReference>
<dbReference type="GO" id="GO:0004659">
    <property type="term" value="F:prenyltransferase activity"/>
    <property type="evidence" value="ECO:0007669"/>
    <property type="project" value="InterPro"/>
</dbReference>
<keyword evidence="7" id="KW-1185">Reference proteome</keyword>
<accession>A0A288QVK7</accession>
<keyword evidence="4" id="KW-1133">Transmembrane helix</keyword>
<dbReference type="AlphaFoldDB" id="A0A288QVK7"/>
<dbReference type="Proteomes" id="UP000254912">
    <property type="component" value="Unassembled WGS sequence"/>
</dbReference>
<evidence type="ECO:0000256" key="4">
    <source>
        <dbReference type="ARBA" id="ARBA00022989"/>
    </source>
</evidence>
<keyword evidence="3" id="KW-0812">Transmembrane</keyword>
<evidence type="ECO:0000313" key="7">
    <source>
        <dbReference type="Proteomes" id="UP000254912"/>
    </source>
</evidence>
<evidence type="ECO:0000256" key="2">
    <source>
        <dbReference type="ARBA" id="ARBA00022679"/>
    </source>
</evidence>